<dbReference type="InterPro" id="IPR055166">
    <property type="entry name" value="Transc_reg_Sar_Rot_HTH"/>
</dbReference>
<evidence type="ECO:0000256" key="3">
    <source>
        <dbReference type="ARBA" id="ARBA00023015"/>
    </source>
</evidence>
<dbReference type="PANTHER" id="PTHR33164">
    <property type="entry name" value="TRANSCRIPTIONAL REGULATOR, MARR FAMILY"/>
    <property type="match status" value="1"/>
</dbReference>
<dbReference type="SUPFAM" id="SSF46785">
    <property type="entry name" value="Winged helix' DNA-binding domain"/>
    <property type="match status" value="1"/>
</dbReference>
<organism evidence="7 8">
    <name type="scientific">Ligilactobacillus apodemi DSM 16634 = JCM 16172</name>
    <dbReference type="NCBI Taxonomy" id="1423724"/>
    <lineage>
        <taxon>Bacteria</taxon>
        <taxon>Bacillati</taxon>
        <taxon>Bacillota</taxon>
        <taxon>Bacilli</taxon>
        <taxon>Lactobacillales</taxon>
        <taxon>Lactobacillaceae</taxon>
        <taxon>Ligilactobacillus</taxon>
    </lineage>
</organism>
<evidence type="ECO:0000313" key="7">
    <source>
        <dbReference type="EMBL" id="KRL87297.1"/>
    </source>
</evidence>
<dbReference type="PATRIC" id="fig|1423724.4.peg.1792"/>
<sequence>MLEHTPKHLEDELCFSIYTAQRFYNRFYTDALKKYKLTYAQYITLLVLWETKDAMIIRDLGERLKLDTGTLTPLLKRMEKDGWVTRTKTKADGRKVYITLTDKALELEDEIKSQVTSCFRNMNMSTEDYQQAVRFIQSIAQKLEENNELLVDSPKF</sequence>
<dbReference type="InterPro" id="IPR039422">
    <property type="entry name" value="MarR/SlyA-like"/>
</dbReference>
<keyword evidence="4" id="KW-0238">DNA-binding</keyword>
<keyword evidence="3" id="KW-0805">Transcription regulation</keyword>
<dbReference type="PRINTS" id="PR00598">
    <property type="entry name" value="HTHMARR"/>
</dbReference>
<evidence type="ECO:0000256" key="5">
    <source>
        <dbReference type="ARBA" id="ARBA00023163"/>
    </source>
</evidence>
<dbReference type="InterPro" id="IPR000835">
    <property type="entry name" value="HTH_MarR-typ"/>
</dbReference>
<dbReference type="GO" id="GO:0005737">
    <property type="term" value="C:cytoplasm"/>
    <property type="evidence" value="ECO:0007669"/>
    <property type="project" value="UniProtKB-SubCell"/>
</dbReference>
<dbReference type="Proteomes" id="UP000051324">
    <property type="component" value="Unassembled WGS sequence"/>
</dbReference>
<dbReference type="PANTHER" id="PTHR33164:SF5">
    <property type="entry name" value="ORGANIC HYDROPEROXIDE RESISTANCE TRANSCRIPTIONAL REGULATOR"/>
    <property type="match status" value="1"/>
</dbReference>
<evidence type="ECO:0000256" key="2">
    <source>
        <dbReference type="ARBA" id="ARBA00022490"/>
    </source>
</evidence>
<dbReference type="Pfam" id="PF22381">
    <property type="entry name" value="Staph_reg_Sar_Rot"/>
    <property type="match status" value="1"/>
</dbReference>
<evidence type="ECO:0000259" key="6">
    <source>
        <dbReference type="PROSITE" id="PS50995"/>
    </source>
</evidence>
<comment type="caution">
    <text evidence="7">The sequence shown here is derived from an EMBL/GenBank/DDBJ whole genome shotgun (WGS) entry which is preliminary data.</text>
</comment>
<accession>A0A0R1U1N7</accession>
<dbReference type="GO" id="GO:0006950">
    <property type="term" value="P:response to stress"/>
    <property type="evidence" value="ECO:0007669"/>
    <property type="project" value="TreeGrafter"/>
</dbReference>
<keyword evidence="2" id="KW-0963">Cytoplasm</keyword>
<feature type="domain" description="HTH marR-type" evidence="6">
    <location>
        <begin position="10"/>
        <end position="145"/>
    </location>
</feature>
<comment type="subcellular location">
    <subcellularLocation>
        <location evidence="1">Cytoplasm</location>
    </subcellularLocation>
</comment>
<dbReference type="RefSeq" id="WP_025087013.1">
    <property type="nucleotide sequence ID" value="NZ_AZFT01000004.1"/>
</dbReference>
<dbReference type="InterPro" id="IPR036388">
    <property type="entry name" value="WH-like_DNA-bd_sf"/>
</dbReference>
<keyword evidence="8" id="KW-1185">Reference proteome</keyword>
<name>A0A0R1U1N7_9LACO</name>
<evidence type="ECO:0000256" key="4">
    <source>
        <dbReference type="ARBA" id="ARBA00023125"/>
    </source>
</evidence>
<keyword evidence="5" id="KW-0804">Transcription</keyword>
<proteinExistence type="predicted"/>
<dbReference type="STRING" id="1423724.FC32_GL001720"/>
<dbReference type="InterPro" id="IPR036390">
    <property type="entry name" value="WH_DNA-bd_sf"/>
</dbReference>
<dbReference type="OrthoDB" id="9806864at2"/>
<dbReference type="SMART" id="SM00347">
    <property type="entry name" value="HTH_MARR"/>
    <property type="match status" value="1"/>
</dbReference>
<dbReference type="AlphaFoldDB" id="A0A0R1U1N7"/>
<dbReference type="eggNOG" id="COG1846">
    <property type="taxonomic scope" value="Bacteria"/>
</dbReference>
<evidence type="ECO:0000313" key="8">
    <source>
        <dbReference type="Proteomes" id="UP000051324"/>
    </source>
</evidence>
<protein>
    <submittedName>
        <fullName evidence="7">MarR family transcriptional regulator</fullName>
    </submittedName>
</protein>
<evidence type="ECO:0000256" key="1">
    <source>
        <dbReference type="ARBA" id="ARBA00004496"/>
    </source>
</evidence>
<gene>
    <name evidence="7" type="ORF">FC32_GL001720</name>
</gene>
<dbReference type="Gene3D" id="1.10.10.10">
    <property type="entry name" value="Winged helix-like DNA-binding domain superfamily/Winged helix DNA-binding domain"/>
    <property type="match status" value="1"/>
</dbReference>
<dbReference type="GO" id="GO:0003677">
    <property type="term" value="F:DNA binding"/>
    <property type="evidence" value="ECO:0007669"/>
    <property type="project" value="UniProtKB-KW"/>
</dbReference>
<dbReference type="EMBL" id="AZFT01000004">
    <property type="protein sequence ID" value="KRL87297.1"/>
    <property type="molecule type" value="Genomic_DNA"/>
</dbReference>
<dbReference type="GO" id="GO:0003700">
    <property type="term" value="F:DNA-binding transcription factor activity"/>
    <property type="evidence" value="ECO:0007669"/>
    <property type="project" value="InterPro"/>
</dbReference>
<dbReference type="PROSITE" id="PS50995">
    <property type="entry name" value="HTH_MARR_2"/>
    <property type="match status" value="1"/>
</dbReference>
<reference evidence="7 8" key="1">
    <citation type="journal article" date="2015" name="Genome Announc.">
        <title>Expanding the biotechnology potential of lactobacilli through comparative genomics of 213 strains and associated genera.</title>
        <authorList>
            <person name="Sun Z."/>
            <person name="Harris H.M."/>
            <person name="McCann A."/>
            <person name="Guo C."/>
            <person name="Argimon S."/>
            <person name="Zhang W."/>
            <person name="Yang X."/>
            <person name="Jeffery I.B."/>
            <person name="Cooney J.C."/>
            <person name="Kagawa T.F."/>
            <person name="Liu W."/>
            <person name="Song Y."/>
            <person name="Salvetti E."/>
            <person name="Wrobel A."/>
            <person name="Rasinkangas P."/>
            <person name="Parkhill J."/>
            <person name="Rea M.C."/>
            <person name="O'Sullivan O."/>
            <person name="Ritari J."/>
            <person name="Douillard F.P."/>
            <person name="Paul Ross R."/>
            <person name="Yang R."/>
            <person name="Briner A.E."/>
            <person name="Felis G.E."/>
            <person name="de Vos W.M."/>
            <person name="Barrangou R."/>
            <person name="Klaenhammer T.R."/>
            <person name="Caufield P.W."/>
            <person name="Cui Y."/>
            <person name="Zhang H."/>
            <person name="O'Toole P.W."/>
        </authorList>
    </citation>
    <scope>NUCLEOTIDE SEQUENCE [LARGE SCALE GENOMIC DNA]</scope>
    <source>
        <strain evidence="7 8">DSM 16634</strain>
    </source>
</reference>